<evidence type="ECO:0000313" key="1">
    <source>
        <dbReference type="EMBL" id="GAA4019963.1"/>
    </source>
</evidence>
<dbReference type="RefSeq" id="WP_344879141.1">
    <property type="nucleotide sequence ID" value="NZ_BAABAL010000018.1"/>
</dbReference>
<dbReference type="Gene3D" id="2.30.320.10">
    <property type="entry name" value="YwqG-like"/>
    <property type="match status" value="1"/>
</dbReference>
<evidence type="ECO:0008006" key="3">
    <source>
        <dbReference type="Google" id="ProtNLM"/>
    </source>
</evidence>
<keyword evidence="2" id="KW-1185">Reference proteome</keyword>
<dbReference type="Proteomes" id="UP001501747">
    <property type="component" value="Unassembled WGS sequence"/>
</dbReference>
<accession>A0ABP7T294</accession>
<organism evidence="1 2">
    <name type="scientific">Allokutzneria multivorans</name>
    <dbReference type="NCBI Taxonomy" id="1142134"/>
    <lineage>
        <taxon>Bacteria</taxon>
        <taxon>Bacillati</taxon>
        <taxon>Actinomycetota</taxon>
        <taxon>Actinomycetes</taxon>
        <taxon>Pseudonocardiales</taxon>
        <taxon>Pseudonocardiaceae</taxon>
        <taxon>Allokutzneria</taxon>
    </lineage>
</organism>
<proteinExistence type="predicted"/>
<evidence type="ECO:0000313" key="2">
    <source>
        <dbReference type="Proteomes" id="UP001501747"/>
    </source>
</evidence>
<dbReference type="SUPFAM" id="SSF103032">
    <property type="entry name" value="Hypothetical protein YwqG"/>
    <property type="match status" value="1"/>
</dbReference>
<name>A0ABP7T294_9PSEU</name>
<dbReference type="InterPro" id="IPR035948">
    <property type="entry name" value="YwqG-like_sf"/>
</dbReference>
<sequence>MGFTTPDKPVDVAALFPELAELARTAVRLHPREGTTTAHESSLGGPLLWPAEEPWPVCTIDHDDPRPLTSAEGRVLEVRKNALHDEMNALVGVGTQGDMAPFYRELDKVQASIREVRRVEFADDPAASLPMVAIAQFYARDIPELPFPEGTDVCQVLWCPVDHEPHYAPRPQVWWRDSSTVKALATALEPDEDSEPGCLPRACRIAPERVVEFPDSDELASAELRDRIAEWEQGQKWRYGPHLSAAPGTKVGGWGYWIQDIAQPECSEGHRMDLLLTVASAEHGDVGVWMAQETAAELEFQREVRFTLTNGSTGNTWIGKDEEFDAAGFSLFGHGVAPGSVTVSEELVPVTNSAPRGMDLMLGDVGNLYLFVCPTCPDRPTAVEFQCY</sequence>
<protein>
    <recommendedName>
        <fullName evidence="3">DUF1963 domain-containing protein</fullName>
    </recommendedName>
</protein>
<dbReference type="EMBL" id="BAABAL010000018">
    <property type="protein sequence ID" value="GAA4019963.1"/>
    <property type="molecule type" value="Genomic_DNA"/>
</dbReference>
<reference evidence="2" key="1">
    <citation type="journal article" date="2019" name="Int. J. Syst. Evol. Microbiol.">
        <title>The Global Catalogue of Microorganisms (GCM) 10K type strain sequencing project: providing services to taxonomists for standard genome sequencing and annotation.</title>
        <authorList>
            <consortium name="The Broad Institute Genomics Platform"/>
            <consortium name="The Broad Institute Genome Sequencing Center for Infectious Disease"/>
            <person name="Wu L."/>
            <person name="Ma J."/>
        </authorList>
    </citation>
    <scope>NUCLEOTIDE SEQUENCE [LARGE SCALE GENOMIC DNA]</scope>
    <source>
        <strain evidence="2">JCM 17342</strain>
    </source>
</reference>
<comment type="caution">
    <text evidence="1">The sequence shown here is derived from an EMBL/GenBank/DDBJ whole genome shotgun (WGS) entry which is preliminary data.</text>
</comment>
<gene>
    <name evidence="1" type="ORF">GCM10022247_49720</name>
</gene>